<reference evidence="2 3" key="1">
    <citation type="submission" date="2018-11" db="EMBL/GenBank/DDBJ databases">
        <title>Chitinophaga lutea sp.nov., isolate from arsenic contaminated soil.</title>
        <authorList>
            <person name="Zong Y."/>
        </authorList>
    </citation>
    <scope>NUCLEOTIDE SEQUENCE [LARGE SCALE GENOMIC DNA]</scope>
    <source>
        <strain evidence="2 3">ZY74</strain>
    </source>
</reference>
<name>A0A3N4PC47_9BACT</name>
<dbReference type="OrthoDB" id="676695at2"/>
<comment type="caution">
    <text evidence="2">The sequence shown here is derived from an EMBL/GenBank/DDBJ whole genome shotgun (WGS) entry which is preliminary data.</text>
</comment>
<gene>
    <name evidence="2" type="ORF">EGT74_25215</name>
</gene>
<dbReference type="PROSITE" id="PS51257">
    <property type="entry name" value="PROKAR_LIPOPROTEIN"/>
    <property type="match status" value="1"/>
</dbReference>
<accession>A0A3N4PC47</accession>
<evidence type="ECO:0008006" key="4">
    <source>
        <dbReference type="Google" id="ProtNLM"/>
    </source>
</evidence>
<dbReference type="Proteomes" id="UP000278351">
    <property type="component" value="Unassembled WGS sequence"/>
</dbReference>
<dbReference type="RefSeq" id="WP_123849324.1">
    <property type="nucleotide sequence ID" value="NZ_RPDH01000003.1"/>
</dbReference>
<keyword evidence="1" id="KW-0732">Signal</keyword>
<keyword evidence="3" id="KW-1185">Reference proteome</keyword>
<dbReference type="EMBL" id="RPDH01000003">
    <property type="protein sequence ID" value="RPE05675.1"/>
    <property type="molecule type" value="Genomic_DNA"/>
</dbReference>
<organism evidence="2 3">
    <name type="scientific">Chitinophaga lutea</name>
    <dbReference type="NCBI Taxonomy" id="2488634"/>
    <lineage>
        <taxon>Bacteria</taxon>
        <taxon>Pseudomonadati</taxon>
        <taxon>Bacteroidota</taxon>
        <taxon>Chitinophagia</taxon>
        <taxon>Chitinophagales</taxon>
        <taxon>Chitinophagaceae</taxon>
        <taxon>Chitinophaga</taxon>
    </lineage>
</organism>
<proteinExistence type="predicted"/>
<protein>
    <recommendedName>
        <fullName evidence="4">DUF4251 domain-containing protein</fullName>
    </recommendedName>
</protein>
<evidence type="ECO:0000313" key="2">
    <source>
        <dbReference type="EMBL" id="RPE05675.1"/>
    </source>
</evidence>
<sequence length="189" mass="20871">MKKLLCMALVAFTLASCQYFGAGGREFEDSKDVASIASELKSKFGDNAGYTSILLSYADGVGTSVIASGGDVNSNKLMERMKLKGIWEDKSEITLEIEGEAKPKDFMFTLQQVQDMQKVPELVKASIAKVEKEKQMKDLVVSSVHYSMPSRIKGPDDALRLTITVEPKNGGTDFQLIYDEKGNFKTMVY</sequence>
<feature type="signal peptide" evidence="1">
    <location>
        <begin position="1"/>
        <end position="21"/>
    </location>
</feature>
<feature type="chain" id="PRO_5018121987" description="DUF4251 domain-containing protein" evidence="1">
    <location>
        <begin position="22"/>
        <end position="189"/>
    </location>
</feature>
<dbReference type="AlphaFoldDB" id="A0A3N4PC47"/>
<evidence type="ECO:0000256" key="1">
    <source>
        <dbReference type="SAM" id="SignalP"/>
    </source>
</evidence>
<evidence type="ECO:0000313" key="3">
    <source>
        <dbReference type="Proteomes" id="UP000278351"/>
    </source>
</evidence>